<keyword evidence="4" id="KW-0547">Nucleotide-binding</keyword>
<dbReference type="InterPro" id="IPR003593">
    <property type="entry name" value="AAA+_ATPase"/>
</dbReference>
<evidence type="ECO:0000256" key="4">
    <source>
        <dbReference type="ARBA" id="ARBA00022741"/>
    </source>
</evidence>
<evidence type="ECO:0000256" key="5">
    <source>
        <dbReference type="ARBA" id="ARBA00022840"/>
    </source>
</evidence>
<dbReference type="SUPFAM" id="SSF52540">
    <property type="entry name" value="P-loop containing nucleoside triphosphate hydrolases"/>
    <property type="match status" value="1"/>
</dbReference>
<protein>
    <submittedName>
        <fullName evidence="7">ABC transporter ATP-binding protein</fullName>
    </submittedName>
</protein>
<comment type="caution">
    <text evidence="7">The sequence shown here is derived from an EMBL/GenBank/DDBJ whole genome shotgun (WGS) entry which is preliminary data.</text>
</comment>
<evidence type="ECO:0000256" key="1">
    <source>
        <dbReference type="ARBA" id="ARBA00005417"/>
    </source>
</evidence>
<evidence type="ECO:0000313" key="7">
    <source>
        <dbReference type="EMBL" id="RVT49454.1"/>
    </source>
</evidence>
<dbReference type="OrthoDB" id="9778870at2"/>
<dbReference type="RefSeq" id="WP_128200205.1">
    <property type="nucleotide sequence ID" value="NZ_SACT01000008.1"/>
</dbReference>
<dbReference type="InterPro" id="IPR027417">
    <property type="entry name" value="P-loop_NTPase"/>
</dbReference>
<dbReference type="Pfam" id="PF00005">
    <property type="entry name" value="ABC_tran"/>
    <property type="match status" value="1"/>
</dbReference>
<keyword evidence="8" id="KW-1185">Reference proteome</keyword>
<evidence type="ECO:0000256" key="3">
    <source>
        <dbReference type="ARBA" id="ARBA00022475"/>
    </source>
</evidence>
<dbReference type="PROSITE" id="PS50893">
    <property type="entry name" value="ABC_TRANSPORTER_2"/>
    <property type="match status" value="1"/>
</dbReference>
<dbReference type="InterPro" id="IPR050683">
    <property type="entry name" value="Bact_Polysacc_Export_ATP-bd"/>
</dbReference>
<dbReference type="AlphaFoldDB" id="A0A3S2WZ03"/>
<dbReference type="InterPro" id="IPR003439">
    <property type="entry name" value="ABC_transporter-like_ATP-bd"/>
</dbReference>
<dbReference type="GO" id="GO:0016020">
    <property type="term" value="C:membrane"/>
    <property type="evidence" value="ECO:0007669"/>
    <property type="project" value="InterPro"/>
</dbReference>
<dbReference type="InterPro" id="IPR017871">
    <property type="entry name" value="ABC_transporter-like_CS"/>
</dbReference>
<dbReference type="PANTHER" id="PTHR46743">
    <property type="entry name" value="TEICHOIC ACIDS EXPORT ATP-BINDING PROTEIN TAGH"/>
    <property type="match status" value="1"/>
</dbReference>
<reference evidence="7 8" key="1">
    <citation type="submission" date="2019-01" db="EMBL/GenBank/DDBJ databases">
        <authorList>
            <person name="Chen W.-M."/>
        </authorList>
    </citation>
    <scope>NUCLEOTIDE SEQUENCE [LARGE SCALE GENOMIC DNA]</scope>
    <source>
        <strain evidence="7 8">ICH-3</strain>
    </source>
</reference>
<evidence type="ECO:0000259" key="6">
    <source>
        <dbReference type="PROSITE" id="PS50893"/>
    </source>
</evidence>
<evidence type="ECO:0000313" key="8">
    <source>
        <dbReference type="Proteomes" id="UP000288178"/>
    </source>
</evidence>
<dbReference type="GO" id="GO:0005524">
    <property type="term" value="F:ATP binding"/>
    <property type="evidence" value="ECO:0007669"/>
    <property type="project" value="UniProtKB-KW"/>
</dbReference>
<organism evidence="7 8">
    <name type="scientific">Rubrivivax albus</name>
    <dbReference type="NCBI Taxonomy" id="2499835"/>
    <lineage>
        <taxon>Bacteria</taxon>
        <taxon>Pseudomonadati</taxon>
        <taxon>Pseudomonadota</taxon>
        <taxon>Betaproteobacteria</taxon>
        <taxon>Burkholderiales</taxon>
        <taxon>Sphaerotilaceae</taxon>
        <taxon>Rubrivivax</taxon>
    </lineage>
</organism>
<comment type="similarity">
    <text evidence="1">Belongs to the ABC transporter superfamily.</text>
</comment>
<dbReference type="PROSITE" id="PS00211">
    <property type="entry name" value="ABC_TRANSPORTER_1"/>
    <property type="match status" value="1"/>
</dbReference>
<proteinExistence type="inferred from homology"/>
<name>A0A3S2WZ03_9BURK</name>
<dbReference type="GO" id="GO:0016887">
    <property type="term" value="F:ATP hydrolysis activity"/>
    <property type="evidence" value="ECO:0007669"/>
    <property type="project" value="InterPro"/>
</dbReference>
<keyword evidence="3" id="KW-1003">Cell membrane</keyword>
<keyword evidence="2" id="KW-0813">Transport</keyword>
<dbReference type="EMBL" id="SACT01000008">
    <property type="protein sequence ID" value="RVT49454.1"/>
    <property type="molecule type" value="Genomic_DNA"/>
</dbReference>
<dbReference type="PANTHER" id="PTHR46743:SF2">
    <property type="entry name" value="TEICHOIC ACIDS EXPORT ATP-BINDING PROTEIN TAGH"/>
    <property type="match status" value="1"/>
</dbReference>
<keyword evidence="5 7" id="KW-0067">ATP-binding</keyword>
<dbReference type="SMART" id="SM00382">
    <property type="entry name" value="AAA"/>
    <property type="match status" value="1"/>
</dbReference>
<feature type="domain" description="ABC transporter" evidence="6">
    <location>
        <begin position="2"/>
        <end position="222"/>
    </location>
</feature>
<dbReference type="Proteomes" id="UP000288178">
    <property type="component" value="Unassembled WGS sequence"/>
</dbReference>
<dbReference type="Gene3D" id="3.40.50.300">
    <property type="entry name" value="P-loop containing nucleotide triphosphate hydrolases"/>
    <property type="match status" value="1"/>
</dbReference>
<keyword evidence="3" id="KW-0472">Membrane</keyword>
<dbReference type="InterPro" id="IPR015860">
    <property type="entry name" value="ABC_transpr_TagH-like"/>
</dbReference>
<accession>A0A3S2WZ03</accession>
<sequence length="222" mass="24617">MIELQSLTKSYPSRHGRRYVFRDLSFTFPAGANIGLIGRNGAGKSTLLRLLGGIDHPDSGAVVTDASISWPVGLAGGFALNLTARENVEFVCRIHGAWGPQLREKVRFVREFADIGDYFELPMRSFSSGMRSRVAFGLSMAFEFDYYLIDEVMAVGDAQFKSRSKAILQQRLASANLIMTTHSMNDVRQYCDVVVHVDGGHVNVYEDVEQGIRAYQGEPATK</sequence>
<dbReference type="CDD" id="cd03220">
    <property type="entry name" value="ABC_KpsT_Wzt"/>
    <property type="match status" value="1"/>
</dbReference>
<gene>
    <name evidence="7" type="ORF">ENE75_20510</name>
</gene>
<evidence type="ECO:0000256" key="2">
    <source>
        <dbReference type="ARBA" id="ARBA00022448"/>
    </source>
</evidence>
<dbReference type="GO" id="GO:0140359">
    <property type="term" value="F:ABC-type transporter activity"/>
    <property type="evidence" value="ECO:0007669"/>
    <property type="project" value="InterPro"/>
</dbReference>